<accession>A0A5B8UFZ8</accession>
<gene>
    <name evidence="1" type="ORF">FSB75_04925</name>
</gene>
<dbReference type="EMBL" id="CP042433">
    <property type="protein sequence ID" value="QEC55275.1"/>
    <property type="molecule type" value="Genomic_DNA"/>
</dbReference>
<dbReference type="AlphaFoldDB" id="A0A5B8UFZ8"/>
<dbReference type="Proteomes" id="UP000321204">
    <property type="component" value="Chromosome"/>
</dbReference>
<dbReference type="SUPFAM" id="SSF52402">
    <property type="entry name" value="Adenine nucleotide alpha hydrolases-like"/>
    <property type="match status" value="1"/>
</dbReference>
<dbReference type="Gene3D" id="3.40.50.620">
    <property type="entry name" value="HUPs"/>
    <property type="match status" value="1"/>
</dbReference>
<dbReference type="InterPro" id="IPR049676">
    <property type="entry name" value="QatC"/>
</dbReference>
<evidence type="ECO:0008006" key="3">
    <source>
        <dbReference type="Google" id="ProtNLM"/>
    </source>
</evidence>
<sequence length="441" mass="49502">MANNLKVEVPTLSKGVLISKINATLSSVENANAEITVDFSDLLPWANAAKEEVVDFFLLSTFVYGIDRFIPRRPNSTDGWAREINVLLPVFKVEVWKSAVDQVEGLLSFLTGDYWKVKFYKNSLQLPAEDLGGFYKQNFKQINLFSGGLDSLIGLIDSLENSNDPVLFVSHYDPTMGGPKKDQDTLAPELETKYGKLFVRLPSVKVFLSQTSLSNRETTCRSRSLLFLGLSALIAEPLRRNVLVPENGTVSVNYPLSPSRRSACSTRTTHPTFLSRLMDIWKILGIGITVQNPYWNKTKGEMVANCKNKTFLQQIIPTSNSCGKRGHRSHWDYGHASHCGVCMPCIYRQASLQTIADNTSYGNNINKLIWKTKKGQDVGALLDFLKENVSKNNIKFELIANGLQDYERINEYMKLIERTRIELISWIKKGGNSSVRSKGGL</sequence>
<dbReference type="RefSeq" id="WP_146783647.1">
    <property type="nucleotide sequence ID" value="NZ_BAABIO010000006.1"/>
</dbReference>
<dbReference type="OrthoDB" id="9789567at2"/>
<evidence type="ECO:0000313" key="2">
    <source>
        <dbReference type="Proteomes" id="UP000321204"/>
    </source>
</evidence>
<dbReference type="InterPro" id="IPR014729">
    <property type="entry name" value="Rossmann-like_a/b/a_fold"/>
</dbReference>
<reference evidence="1 2" key="1">
    <citation type="journal article" date="2015" name="Int. J. Syst. Evol. Microbiol.">
        <title>Flavisolibacter ginsenosidimutans sp. nov., with ginsenoside-converting activity isolated from soil used for cultivating ginseng.</title>
        <authorList>
            <person name="Zhao Y."/>
            <person name="Liu Q."/>
            <person name="Kang M.S."/>
            <person name="Jin F."/>
            <person name="Yu H."/>
            <person name="Im W.T."/>
        </authorList>
    </citation>
    <scope>NUCLEOTIDE SEQUENCE [LARGE SCALE GENOMIC DNA]</scope>
    <source>
        <strain evidence="1 2">Gsoil 636</strain>
    </source>
</reference>
<proteinExistence type="predicted"/>
<name>A0A5B8UFZ8_9BACT</name>
<dbReference type="NCBIfam" id="NF041925">
    <property type="entry name" value="QatC"/>
    <property type="match status" value="1"/>
</dbReference>
<protein>
    <recommendedName>
        <fullName evidence="3">ATPase</fullName>
    </recommendedName>
</protein>
<dbReference type="KEGG" id="fgg:FSB75_04925"/>
<organism evidence="1 2">
    <name type="scientific">Flavisolibacter ginsenosidimutans</name>
    <dbReference type="NCBI Taxonomy" id="661481"/>
    <lineage>
        <taxon>Bacteria</taxon>
        <taxon>Pseudomonadati</taxon>
        <taxon>Bacteroidota</taxon>
        <taxon>Chitinophagia</taxon>
        <taxon>Chitinophagales</taxon>
        <taxon>Chitinophagaceae</taxon>
        <taxon>Flavisolibacter</taxon>
    </lineage>
</organism>
<keyword evidence="2" id="KW-1185">Reference proteome</keyword>
<evidence type="ECO:0000313" key="1">
    <source>
        <dbReference type="EMBL" id="QEC55275.1"/>
    </source>
</evidence>